<dbReference type="EMBL" id="QTSX02007190">
    <property type="protein sequence ID" value="KAJ9049897.1"/>
    <property type="molecule type" value="Genomic_DNA"/>
</dbReference>
<dbReference type="Proteomes" id="UP001165960">
    <property type="component" value="Unassembled WGS sequence"/>
</dbReference>
<gene>
    <name evidence="1" type="primary">CTI6_1</name>
    <name evidence="1" type="ORF">DSO57_1019803</name>
</gene>
<name>A0ACC2RIH1_9FUNG</name>
<comment type="caution">
    <text evidence="1">The sequence shown here is derived from an EMBL/GenBank/DDBJ whole genome shotgun (WGS) entry which is preliminary data.</text>
</comment>
<evidence type="ECO:0000313" key="1">
    <source>
        <dbReference type="EMBL" id="KAJ9049897.1"/>
    </source>
</evidence>
<organism evidence="1 2">
    <name type="scientific">Entomophthora muscae</name>
    <dbReference type="NCBI Taxonomy" id="34485"/>
    <lineage>
        <taxon>Eukaryota</taxon>
        <taxon>Fungi</taxon>
        <taxon>Fungi incertae sedis</taxon>
        <taxon>Zoopagomycota</taxon>
        <taxon>Entomophthoromycotina</taxon>
        <taxon>Entomophthoromycetes</taxon>
        <taxon>Entomophthorales</taxon>
        <taxon>Entomophthoraceae</taxon>
        <taxon>Entomophthora</taxon>
    </lineage>
</organism>
<evidence type="ECO:0000313" key="2">
    <source>
        <dbReference type="Proteomes" id="UP001165960"/>
    </source>
</evidence>
<proteinExistence type="predicted"/>
<accession>A0ACC2RIH1</accession>
<reference evidence="1" key="1">
    <citation type="submission" date="2022-04" db="EMBL/GenBank/DDBJ databases">
        <title>Genome of the entomopathogenic fungus Entomophthora muscae.</title>
        <authorList>
            <person name="Elya C."/>
            <person name="Lovett B.R."/>
            <person name="Lee E."/>
            <person name="Macias A.M."/>
            <person name="Hajek A.E."/>
            <person name="De Bivort B.L."/>
            <person name="Kasson M.T."/>
            <person name="De Fine Licht H.H."/>
            <person name="Stajich J.E."/>
        </authorList>
    </citation>
    <scope>NUCLEOTIDE SEQUENCE</scope>
    <source>
        <strain evidence="1">Berkeley</strain>
    </source>
</reference>
<keyword evidence="2" id="KW-1185">Reference proteome</keyword>
<sequence>MAYHLKLGSKTRGGRRSGKETSRALSDEEKDGVTRCICGEKKSQGLMIQCKKCKVWQHCICVKIPDKEIPRTYYCELCQATPPFDPNHIIKPDISRRSALRREAGSSVDPQPSITSRKHHGLTSKESEAHKDKASSVPLKIRLNIPEKEGNTSCSSVNSRDDKPSPREFTTKRGRKTTRVTYNTYSEEEHEVLEVNVSASSISPAKSDSPKINKETDDRLGEFPKKRKWKESRRKRTPDSKISRNLLASPSPVHDASYIPMTAYQKVILPKLPHENNDKDSFNNEKWYTSPTISVSKYAPPALLARSVSPPPKPRNVSVKMSLKEMNKRVKSMHQAIELHQCQLKEHIRSTPEIYKSQKQHYSTSTKMSKEILQSLDSFHEKFKRPVSCASSISDKLI</sequence>
<protein>
    <submittedName>
        <fullName evidence="1">Histone deacetylase complex subunit, variant 3</fullName>
    </submittedName>
</protein>